<protein>
    <submittedName>
        <fullName evidence="2">Uncharacterized protein</fullName>
    </submittedName>
</protein>
<keyword evidence="1" id="KW-0472">Membrane</keyword>
<evidence type="ECO:0000256" key="1">
    <source>
        <dbReference type="SAM" id="Phobius"/>
    </source>
</evidence>
<reference evidence="2" key="1">
    <citation type="submission" date="2014-05" db="EMBL/GenBank/DDBJ databases">
        <authorList>
            <person name="Chronopoulou M."/>
        </authorList>
    </citation>
    <scope>NUCLEOTIDE SEQUENCE</scope>
    <source>
        <tissue evidence="2">Whole organism</tissue>
    </source>
</reference>
<organism evidence="2">
    <name type="scientific">Lepeophtheirus salmonis</name>
    <name type="common">Salmon louse</name>
    <name type="synonym">Caligus salmonis</name>
    <dbReference type="NCBI Taxonomy" id="72036"/>
    <lineage>
        <taxon>Eukaryota</taxon>
        <taxon>Metazoa</taxon>
        <taxon>Ecdysozoa</taxon>
        <taxon>Arthropoda</taxon>
        <taxon>Crustacea</taxon>
        <taxon>Multicrustacea</taxon>
        <taxon>Hexanauplia</taxon>
        <taxon>Copepoda</taxon>
        <taxon>Siphonostomatoida</taxon>
        <taxon>Caligidae</taxon>
        <taxon>Lepeophtheirus</taxon>
    </lineage>
</organism>
<dbReference type="EMBL" id="HACA01030002">
    <property type="protein sequence ID" value="CDW47363.1"/>
    <property type="molecule type" value="Transcribed_RNA"/>
</dbReference>
<dbReference type="AlphaFoldDB" id="A0A0K2VA20"/>
<feature type="transmembrane region" description="Helical" evidence="1">
    <location>
        <begin position="61"/>
        <end position="85"/>
    </location>
</feature>
<keyword evidence="1" id="KW-0812">Transmembrane</keyword>
<keyword evidence="1" id="KW-1133">Transmembrane helix</keyword>
<name>A0A0K2VA20_LEPSM</name>
<feature type="non-terminal residue" evidence="2">
    <location>
        <position position="1"/>
    </location>
</feature>
<proteinExistence type="predicted"/>
<evidence type="ECO:0000313" key="2">
    <source>
        <dbReference type="EMBL" id="CDW47363.1"/>
    </source>
</evidence>
<accession>A0A0K2VA20</accession>
<feature type="non-terminal residue" evidence="2">
    <location>
        <position position="89"/>
    </location>
</feature>
<sequence length="89" mass="10361">NSSSSKEYEKILSFFRPNVCSIIIIIIKRIIAWTGVCCRLLEQEESLLPPPPTKVHHPHIIIYFLPFSHCNSLFFCVLFCFFVFFPLPS</sequence>